<dbReference type="InterPro" id="IPR024161">
    <property type="entry name" value="Znf_nanos-typ"/>
</dbReference>
<sequence>MAGICPRSGAFLSGGAGADTPPRNCGHRGHTDHVRRPEGAGTDHCEPRPGPKRRQSGLGGERGGVRPVPCSFCQHNGEAPSMYESHSLRDAQGRLQCPVLRSYVCPQCGATQDQAHTRRFCPRTHRGYTSVYSRPARAGSAGRRQESPRK</sequence>
<evidence type="ECO:0000256" key="7">
    <source>
        <dbReference type="ARBA" id="ARBA00022884"/>
    </source>
</evidence>
<keyword evidence="5" id="KW-0862">Zinc</keyword>
<evidence type="ECO:0000313" key="11">
    <source>
        <dbReference type="Ensembl" id="ENSCUSP00005013629.1"/>
    </source>
</evidence>
<comment type="similarity">
    <text evidence="8">Belongs to the nanos family.</text>
</comment>
<dbReference type="GO" id="GO:0005737">
    <property type="term" value="C:cytoplasm"/>
    <property type="evidence" value="ECO:0007669"/>
    <property type="project" value="UniProtKB-SubCell"/>
</dbReference>
<keyword evidence="3" id="KW-0479">Metal-binding</keyword>
<dbReference type="Gene3D" id="4.10.60.30">
    <property type="entry name" value="Nanos, RNA-binding domain"/>
    <property type="match status" value="1"/>
</dbReference>
<feature type="domain" description="Nanos-type" evidence="10">
    <location>
        <begin position="69"/>
        <end position="123"/>
    </location>
</feature>
<evidence type="ECO:0000256" key="8">
    <source>
        <dbReference type="PROSITE-ProRule" id="PRU00855"/>
    </source>
</evidence>
<dbReference type="InterPro" id="IPR008705">
    <property type="entry name" value="Nanos/Xcar2"/>
</dbReference>
<feature type="compositionally biased region" description="Low complexity" evidence="9">
    <location>
        <begin position="133"/>
        <end position="142"/>
    </location>
</feature>
<evidence type="ECO:0000256" key="5">
    <source>
        <dbReference type="ARBA" id="ARBA00022833"/>
    </source>
</evidence>
<protein>
    <submittedName>
        <fullName evidence="11">Nanos C2HC-type zinc finger 3</fullName>
    </submittedName>
</protein>
<feature type="region of interest" description="Disordered" evidence="9">
    <location>
        <begin position="1"/>
        <end position="64"/>
    </location>
</feature>
<proteinExistence type="inferred from homology"/>
<evidence type="ECO:0000256" key="2">
    <source>
        <dbReference type="ARBA" id="ARBA00022490"/>
    </source>
</evidence>
<dbReference type="PANTHER" id="PTHR12887">
    <property type="entry name" value="NANOS PROTEIN"/>
    <property type="match status" value="1"/>
</dbReference>
<feature type="region of interest" description="Disordered" evidence="9">
    <location>
        <begin position="131"/>
        <end position="150"/>
    </location>
</feature>
<keyword evidence="6 8" id="KW-0810">Translation regulation</keyword>
<evidence type="ECO:0000256" key="4">
    <source>
        <dbReference type="ARBA" id="ARBA00022771"/>
    </source>
</evidence>
<evidence type="ECO:0000256" key="1">
    <source>
        <dbReference type="ARBA" id="ARBA00004496"/>
    </source>
</evidence>
<keyword evidence="4 8" id="KW-0863">Zinc-finger</keyword>
<keyword evidence="12" id="KW-1185">Reference proteome</keyword>
<evidence type="ECO:0000259" key="10">
    <source>
        <dbReference type="PROSITE" id="PS51522"/>
    </source>
</evidence>
<evidence type="ECO:0000256" key="6">
    <source>
        <dbReference type="ARBA" id="ARBA00022845"/>
    </source>
</evidence>
<keyword evidence="2" id="KW-0963">Cytoplasm</keyword>
<dbReference type="Proteomes" id="UP000694563">
    <property type="component" value="Chromosome 33"/>
</dbReference>
<keyword evidence="7 8" id="KW-0694">RNA-binding</keyword>
<organism evidence="11 12">
    <name type="scientific">Catharus ustulatus</name>
    <name type="common">Russet-backed thrush</name>
    <name type="synonym">Hylocichla ustulatus</name>
    <dbReference type="NCBI Taxonomy" id="91951"/>
    <lineage>
        <taxon>Eukaryota</taxon>
        <taxon>Metazoa</taxon>
        <taxon>Chordata</taxon>
        <taxon>Craniata</taxon>
        <taxon>Vertebrata</taxon>
        <taxon>Euteleostomi</taxon>
        <taxon>Archelosauria</taxon>
        <taxon>Archosauria</taxon>
        <taxon>Dinosauria</taxon>
        <taxon>Saurischia</taxon>
        <taxon>Theropoda</taxon>
        <taxon>Coelurosauria</taxon>
        <taxon>Aves</taxon>
        <taxon>Neognathae</taxon>
        <taxon>Neoaves</taxon>
        <taxon>Telluraves</taxon>
        <taxon>Australaves</taxon>
        <taxon>Passeriformes</taxon>
        <taxon>Turdidae</taxon>
        <taxon>Catharus</taxon>
    </lineage>
</organism>
<feature type="compositionally biased region" description="Basic and acidic residues" evidence="9">
    <location>
        <begin position="29"/>
        <end position="49"/>
    </location>
</feature>
<accession>A0A8C3UG56</accession>
<dbReference type="InterPro" id="IPR038129">
    <property type="entry name" value="Nanos_sf"/>
</dbReference>
<evidence type="ECO:0000313" key="12">
    <source>
        <dbReference type="Proteomes" id="UP000694563"/>
    </source>
</evidence>
<evidence type="ECO:0000256" key="3">
    <source>
        <dbReference type="ARBA" id="ARBA00022723"/>
    </source>
</evidence>
<dbReference type="Ensembl" id="ENSCUST00005014174.1">
    <property type="protein sequence ID" value="ENSCUSP00005013629.1"/>
    <property type="gene ID" value="ENSCUSG00005008786.1"/>
</dbReference>
<dbReference type="AlphaFoldDB" id="A0A8C3UG56"/>
<dbReference type="Pfam" id="PF05741">
    <property type="entry name" value="zf-nanos"/>
    <property type="match status" value="1"/>
</dbReference>
<reference evidence="11" key="2">
    <citation type="submission" date="2025-08" db="UniProtKB">
        <authorList>
            <consortium name="Ensembl"/>
        </authorList>
    </citation>
    <scope>IDENTIFICATION</scope>
</reference>
<reference evidence="11" key="1">
    <citation type="submission" date="2020-10" db="EMBL/GenBank/DDBJ databases">
        <title>Catharus ustulatus (Swainson's thrush) genome, bCatUst1, primary haplotype v2.</title>
        <authorList>
            <person name="Delmore K."/>
            <person name="Vafadar M."/>
            <person name="Formenti G."/>
            <person name="Chow W."/>
            <person name="Pelan S."/>
            <person name="Howe K."/>
            <person name="Rhie A."/>
            <person name="Mountcastle J."/>
            <person name="Haase B."/>
            <person name="Fedrigo O."/>
            <person name="Jarvis E.D."/>
        </authorList>
    </citation>
    <scope>NUCLEOTIDE SEQUENCE [LARGE SCALE GENOMIC DNA]</scope>
</reference>
<name>A0A8C3UG56_CATUS</name>
<dbReference type="PROSITE" id="PS51522">
    <property type="entry name" value="ZF_NANOS"/>
    <property type="match status" value="1"/>
</dbReference>
<dbReference type="GO" id="GO:0008270">
    <property type="term" value="F:zinc ion binding"/>
    <property type="evidence" value="ECO:0007669"/>
    <property type="project" value="UniProtKB-KW"/>
</dbReference>
<dbReference type="GO" id="GO:0006417">
    <property type="term" value="P:regulation of translation"/>
    <property type="evidence" value="ECO:0007669"/>
    <property type="project" value="UniProtKB-UniRule"/>
</dbReference>
<evidence type="ECO:0000256" key="9">
    <source>
        <dbReference type="SAM" id="MobiDB-lite"/>
    </source>
</evidence>
<comment type="subcellular location">
    <subcellularLocation>
        <location evidence="1">Cytoplasm</location>
    </subcellularLocation>
</comment>
<dbReference type="GO" id="GO:0003723">
    <property type="term" value="F:RNA binding"/>
    <property type="evidence" value="ECO:0007669"/>
    <property type="project" value="UniProtKB-UniRule"/>
</dbReference>
<reference evidence="11" key="3">
    <citation type="submission" date="2025-09" db="UniProtKB">
        <authorList>
            <consortium name="Ensembl"/>
        </authorList>
    </citation>
    <scope>IDENTIFICATION</scope>
</reference>